<evidence type="ECO:0000313" key="3">
    <source>
        <dbReference type="Proteomes" id="UP000481288"/>
    </source>
</evidence>
<name>A0A7D8YRM9_9HELO</name>
<gene>
    <name evidence="2" type="ORF">LCER1_G002023</name>
</gene>
<keyword evidence="3" id="KW-1185">Reference proteome</keyword>
<dbReference type="Proteomes" id="UP000481288">
    <property type="component" value="Unassembled WGS sequence"/>
</dbReference>
<reference evidence="2 3" key="1">
    <citation type="submission" date="2018-05" db="EMBL/GenBank/DDBJ databases">
        <title>Whole genome sequencing for identification of molecular markers to develop diagnostic detection tools for the regulated plant pathogen Lachnellula willkommii.</title>
        <authorList>
            <person name="Giroux E."/>
            <person name="Bilodeau G."/>
        </authorList>
    </citation>
    <scope>NUCLEOTIDE SEQUENCE [LARGE SCALE GENOMIC DNA]</scope>
    <source>
        <strain evidence="2 3">CBS 625.97</strain>
    </source>
</reference>
<organism evidence="2 3">
    <name type="scientific">Lachnellula cervina</name>
    <dbReference type="NCBI Taxonomy" id="1316786"/>
    <lineage>
        <taxon>Eukaryota</taxon>
        <taxon>Fungi</taxon>
        <taxon>Dikarya</taxon>
        <taxon>Ascomycota</taxon>
        <taxon>Pezizomycotina</taxon>
        <taxon>Leotiomycetes</taxon>
        <taxon>Helotiales</taxon>
        <taxon>Lachnaceae</taxon>
        <taxon>Lachnellula</taxon>
    </lineage>
</organism>
<dbReference type="AlphaFoldDB" id="A0A7D8YRM9"/>
<feature type="non-terminal residue" evidence="2">
    <location>
        <position position="1172"/>
    </location>
</feature>
<evidence type="ECO:0000313" key="2">
    <source>
        <dbReference type="EMBL" id="TVY57510.1"/>
    </source>
</evidence>
<evidence type="ECO:0000256" key="1">
    <source>
        <dbReference type="SAM" id="MobiDB-lite"/>
    </source>
</evidence>
<dbReference type="OrthoDB" id="3182339at2759"/>
<comment type="caution">
    <text evidence="2">The sequence shown here is derived from an EMBL/GenBank/DDBJ whole genome shotgun (WGS) entry which is preliminary data.</text>
</comment>
<proteinExistence type="predicted"/>
<protein>
    <submittedName>
        <fullName evidence="2">Uncharacterized protein</fullName>
    </submittedName>
</protein>
<dbReference type="EMBL" id="QGMG01000088">
    <property type="protein sequence ID" value="TVY57510.1"/>
    <property type="molecule type" value="Genomic_DNA"/>
</dbReference>
<sequence>MLLLSRDFNSDSNGPSSYATIASQSNCPPGVNVHEFLAYQALFSGKTRRWPQILMELGASNLNFSTETTALLLCHLALQIGPAHDDNHLGSVHIFFFDEIFCAKLLKQLSLRLDGISSNWRETNCMEAIITLTIRLNSLGTGSKDASRQLLEKVRNVTFKWITKLRSEVRAATNLQTSLSLSTYALWAALLCRRTFDPCLGFNHHLDSEALQCYIESSITMQDNFASDATSLPILLRFSMVRDLKMIWGMRDLLRKSLLDNPQSFMSAIMTVWPNVDDVTSKKLSPVQFLEGTEQWWVKVTMEATHHTLPQTVHFHVLEGHLLVDGKPIGKLPARYTTHIILKELFGNQNLSSYPSNLPGMNYTLTVVQYGHQIHLGFRNDRLIVRALLGNRLLEFLPREIFFCPHNFDLPASLVDNCVHWVDVRTGNIEFRQRPQIWHTKKESNWTLDYSKRRAYRRTSTLIDPNSSLFRLFSRTFEFFEANRFLTVVQPEKSALFVELRRFELAFFVNTRGCLESSQLRAEIDFDQDAGTWYGLQSKIVLKEIIPGYNSIRRRQRSVIVPMGTLIYKRCGIHIATLVESTSGFYGRYMINKPLGRLDCPAEVFLNTTPWLQLGILEANSPFLIATTSILQSTMPRVYILLSSRCSHWSYGDGGSLALSGWGVISAMDTSRRIAHPNAGPTGLSYSSQRILSPRSQGHAKDLLVSRALPINCKVLDCLRARLSAPWKFFTKLILIRLDRNPALTSNIQHDGFRAAVKSIFSKSNQLSTFASRKLEPCALEPGGHDHLTTRSHLRRETYQRSNFDSTPPQVSECVSYAARDVWRTSPSRSNVVESVNLILNWSSKMTTTTDLAGILQSWPKIGGYKGEAEKILLSNLLALDFAPEWGSFVNLCRNSSSDSMYRLMFLFSVVSFRQDADMDAIRTLLAFAIIEDLKGLTPPTWPLYENFRHNQVPRMHDIQKMMKPFLVPYKGDELYNLGFKLSTKLRKKYKALERAHEQQQEVDMRQLGDFLLRQWPCPELSIEGFTGSVLLDVAQALDAIRPEWLRFFQNFELSHHISQVQEVLDRYYTDDKGKMPHAEVQEQAIFSIRYRGGEIPTLPQLLSKMGPTLPSIARIGKAKAPKKEGSLPKDYRKTTNRSSRSSGAGNLHLKDSSDEYDTPEGQELQAIIEYV</sequence>
<feature type="region of interest" description="Disordered" evidence="1">
    <location>
        <begin position="1115"/>
        <end position="1164"/>
    </location>
</feature>
<accession>A0A7D8YRM9</accession>
<feature type="compositionally biased region" description="Basic and acidic residues" evidence="1">
    <location>
        <begin position="1122"/>
        <end position="1134"/>
    </location>
</feature>